<reference evidence="1" key="1">
    <citation type="journal article" date="2023" name="IScience">
        <title>Live-bearing cockroach genome reveals convergent evolutionary mechanisms linked to viviparity in insects and beyond.</title>
        <authorList>
            <person name="Fouks B."/>
            <person name="Harrison M.C."/>
            <person name="Mikhailova A.A."/>
            <person name="Marchal E."/>
            <person name="English S."/>
            <person name="Carruthers M."/>
            <person name="Jennings E.C."/>
            <person name="Chiamaka E.L."/>
            <person name="Frigard R.A."/>
            <person name="Pippel M."/>
            <person name="Attardo G.M."/>
            <person name="Benoit J.B."/>
            <person name="Bornberg-Bauer E."/>
            <person name="Tobe S.S."/>
        </authorList>
    </citation>
    <scope>NUCLEOTIDE SEQUENCE</scope>
    <source>
        <strain evidence="1">Stay&amp;Tobe</strain>
    </source>
</reference>
<feature type="non-terminal residue" evidence="1">
    <location>
        <position position="92"/>
    </location>
</feature>
<feature type="non-terminal residue" evidence="1">
    <location>
        <position position="1"/>
    </location>
</feature>
<reference evidence="1" key="2">
    <citation type="submission" date="2023-05" db="EMBL/GenBank/DDBJ databases">
        <authorList>
            <person name="Fouks B."/>
        </authorList>
    </citation>
    <scope>NUCLEOTIDE SEQUENCE</scope>
    <source>
        <strain evidence="1">Stay&amp;Tobe</strain>
        <tissue evidence="1">Testes</tissue>
    </source>
</reference>
<comment type="caution">
    <text evidence="1">The sequence shown here is derived from an EMBL/GenBank/DDBJ whole genome shotgun (WGS) entry which is preliminary data.</text>
</comment>
<dbReference type="AlphaFoldDB" id="A0AAD8EHP9"/>
<name>A0AAD8EHP9_DIPPU</name>
<organism evidence="1 2">
    <name type="scientific">Diploptera punctata</name>
    <name type="common">Pacific beetle cockroach</name>
    <dbReference type="NCBI Taxonomy" id="6984"/>
    <lineage>
        <taxon>Eukaryota</taxon>
        <taxon>Metazoa</taxon>
        <taxon>Ecdysozoa</taxon>
        <taxon>Arthropoda</taxon>
        <taxon>Hexapoda</taxon>
        <taxon>Insecta</taxon>
        <taxon>Pterygota</taxon>
        <taxon>Neoptera</taxon>
        <taxon>Polyneoptera</taxon>
        <taxon>Dictyoptera</taxon>
        <taxon>Blattodea</taxon>
        <taxon>Blaberoidea</taxon>
        <taxon>Blaberidae</taxon>
        <taxon>Diplopterinae</taxon>
        <taxon>Diploptera</taxon>
    </lineage>
</organism>
<evidence type="ECO:0000313" key="1">
    <source>
        <dbReference type="EMBL" id="KAJ9589992.1"/>
    </source>
</evidence>
<proteinExistence type="predicted"/>
<keyword evidence="2" id="KW-1185">Reference proteome</keyword>
<gene>
    <name evidence="1" type="ORF">L9F63_016884</name>
</gene>
<accession>A0AAD8EHP9</accession>
<protein>
    <submittedName>
        <fullName evidence="1">Uncharacterized protein</fullName>
    </submittedName>
</protein>
<sequence length="92" mass="10940">PVFVVADIEYRVKKLQVKWSLEMLQRMRMNIQIVSRMIFKENLISPLATIGKAHVENDLNIKKLHQLRSRKYAVINLELIYNICIQTLFQNK</sequence>
<dbReference type="EMBL" id="JASPKZ010004578">
    <property type="protein sequence ID" value="KAJ9589992.1"/>
    <property type="molecule type" value="Genomic_DNA"/>
</dbReference>
<evidence type="ECO:0000313" key="2">
    <source>
        <dbReference type="Proteomes" id="UP001233999"/>
    </source>
</evidence>
<dbReference type="Proteomes" id="UP001233999">
    <property type="component" value="Unassembled WGS sequence"/>
</dbReference>